<dbReference type="GeneID" id="35382149"/>
<gene>
    <name evidence="1" type="ORF">ORPV_369</name>
</gene>
<protein>
    <submittedName>
        <fullName evidence="1">NlpC/P60 family</fullName>
    </submittedName>
</protein>
<evidence type="ECO:0000313" key="2">
    <source>
        <dbReference type="Proteomes" id="UP000236316"/>
    </source>
</evidence>
<dbReference type="RefSeq" id="YP_009448575.1">
    <property type="nucleotide sequence ID" value="NC_036594.1"/>
</dbReference>
<sequence>MDNKTLTIIINKQQQICCLNKSTNITFCGYLYYFQTPDRITYHCSEIYTNPTLISFSDYSFIRFIIHDGTNFITSLTEDISGRLLNFFMKGQDVILCDKHDETCDECSRNSHDCRGFVYYFYDEPCIKPHYIKLTTTDNIKAGNIVFMAKTMRVPYTNVHYAIYLGNGVYISKFGVSGPIIFNDLAELMIGFGSEVYGVLEMAE</sequence>
<accession>A0A2I2L418</accession>
<dbReference type="Proteomes" id="UP000236316">
    <property type="component" value="Segment"/>
</dbReference>
<dbReference type="KEGG" id="vg:35382149"/>
<reference evidence="1" key="1">
    <citation type="submission" date="2017-08" db="EMBL/GenBank/DDBJ databases">
        <authorList>
            <consortium name="Urmite Genomes"/>
        </authorList>
    </citation>
    <scope>NUCLEOTIDE SEQUENCE [LARGE SCALE GENOMIC DNA]</scope>
    <source>
        <strain evidence="1">IHUMI-LCC2</strain>
    </source>
</reference>
<proteinExistence type="predicted"/>
<evidence type="ECO:0000313" key="1">
    <source>
        <dbReference type="EMBL" id="SNW62273.1"/>
    </source>
</evidence>
<dbReference type="InterPro" id="IPR038765">
    <property type="entry name" value="Papain-like_cys_pep_sf"/>
</dbReference>
<name>A0A2I2L418_9VIRU</name>
<dbReference type="SUPFAM" id="SSF54001">
    <property type="entry name" value="Cysteine proteinases"/>
    <property type="match status" value="1"/>
</dbReference>
<keyword evidence="2" id="KW-1185">Reference proteome</keyword>
<dbReference type="EMBL" id="LT906555">
    <property type="protein sequence ID" value="SNW62273.1"/>
    <property type="molecule type" value="Genomic_DNA"/>
</dbReference>
<organism evidence="1">
    <name type="scientific">Orpheovirus IHUMI-LCC2</name>
    <dbReference type="NCBI Taxonomy" id="2023057"/>
    <lineage>
        <taxon>Viruses</taxon>
        <taxon>Varidnaviria</taxon>
        <taxon>Bamfordvirae</taxon>
        <taxon>Nucleocytoviricota</taxon>
        <taxon>Megaviricetes</taxon>
        <taxon>Pimascovirales</taxon>
        <taxon>Ocovirineae</taxon>
        <taxon>Orpheoviridae</taxon>
        <taxon>Alphaorpheovirus</taxon>
        <taxon>Alphaorpheovirus massiliense</taxon>
    </lineage>
</organism>